<dbReference type="InterPro" id="IPR036047">
    <property type="entry name" value="F-box-like_dom_sf"/>
</dbReference>
<dbReference type="OrthoDB" id="27842at2759"/>
<keyword evidence="3" id="KW-1185">Reference proteome</keyword>
<dbReference type="PROSITE" id="PS50181">
    <property type="entry name" value="FBOX"/>
    <property type="match status" value="1"/>
</dbReference>
<gene>
    <name evidence="2" type="ORF">CBOVIS_LOCUS5415</name>
</gene>
<dbReference type="SUPFAM" id="SSF81383">
    <property type="entry name" value="F-box domain"/>
    <property type="match status" value="1"/>
</dbReference>
<dbReference type="InterPro" id="IPR001810">
    <property type="entry name" value="F-box_dom"/>
</dbReference>
<accession>A0A8S1ESC3</accession>
<evidence type="ECO:0000313" key="2">
    <source>
        <dbReference type="EMBL" id="CAB3402859.1"/>
    </source>
</evidence>
<dbReference type="CDD" id="cd09917">
    <property type="entry name" value="F-box_SF"/>
    <property type="match status" value="1"/>
</dbReference>
<dbReference type="AlphaFoldDB" id="A0A8S1ESC3"/>
<dbReference type="Proteomes" id="UP000494206">
    <property type="component" value="Unassembled WGS sequence"/>
</dbReference>
<proteinExistence type="predicted"/>
<sequence length="338" mass="39316">MLEKLPNLIFLDMISYLSHEDLENLRLVCRRCNEMIETHCQVVGPIEFARKLAFAHTPKYSVNVREHLVRVDLDPHQDSGRYRTVISTPGLFDDLEMQVLNLTSVAAQTFHNYLLPNAEKIGIFPRSVCFRHDNCDNELIELFTKFVAYCSALLEIGLDVPSLRSEHVVQILKNVPYPINGTLMIRHDCEFTKELIDQLYETFRYSPDKAVAVIKSNIMNAGFNMENIMYYLMHPKRHEYFDDAKRRKYLLLERVPGPRIGLAFDELNLVFVDALIIKLASSYPGFSIQYPSRGVRELRWKHDRCSYSILVLKTLPHNGEQLPNEQISNEQSYPMFIE</sequence>
<dbReference type="EMBL" id="CADEPM010000003">
    <property type="protein sequence ID" value="CAB3402859.1"/>
    <property type="molecule type" value="Genomic_DNA"/>
</dbReference>
<evidence type="ECO:0000259" key="1">
    <source>
        <dbReference type="PROSITE" id="PS50181"/>
    </source>
</evidence>
<protein>
    <recommendedName>
        <fullName evidence="1">F-box domain-containing protein</fullName>
    </recommendedName>
</protein>
<reference evidence="2 3" key="1">
    <citation type="submission" date="2020-04" db="EMBL/GenBank/DDBJ databases">
        <authorList>
            <person name="Laetsch R D."/>
            <person name="Stevens L."/>
            <person name="Kumar S."/>
            <person name="Blaxter L. M."/>
        </authorList>
    </citation>
    <scope>NUCLEOTIDE SEQUENCE [LARGE SCALE GENOMIC DNA]</scope>
</reference>
<feature type="domain" description="F-box" evidence="1">
    <location>
        <begin position="1"/>
        <end position="52"/>
    </location>
</feature>
<comment type="caution">
    <text evidence="2">The sequence shown here is derived from an EMBL/GenBank/DDBJ whole genome shotgun (WGS) entry which is preliminary data.</text>
</comment>
<evidence type="ECO:0000313" key="3">
    <source>
        <dbReference type="Proteomes" id="UP000494206"/>
    </source>
</evidence>
<organism evidence="2 3">
    <name type="scientific">Caenorhabditis bovis</name>
    <dbReference type="NCBI Taxonomy" id="2654633"/>
    <lineage>
        <taxon>Eukaryota</taxon>
        <taxon>Metazoa</taxon>
        <taxon>Ecdysozoa</taxon>
        <taxon>Nematoda</taxon>
        <taxon>Chromadorea</taxon>
        <taxon>Rhabditida</taxon>
        <taxon>Rhabditina</taxon>
        <taxon>Rhabditomorpha</taxon>
        <taxon>Rhabditoidea</taxon>
        <taxon>Rhabditidae</taxon>
        <taxon>Peloderinae</taxon>
        <taxon>Caenorhabditis</taxon>
    </lineage>
</organism>
<name>A0A8S1ESC3_9PELO</name>